<organism evidence="9 10">
    <name type="scientific">Talaromyces pinophilus</name>
    <name type="common">Penicillium pinophilum</name>
    <dbReference type="NCBI Taxonomy" id="128442"/>
    <lineage>
        <taxon>Eukaryota</taxon>
        <taxon>Fungi</taxon>
        <taxon>Dikarya</taxon>
        <taxon>Ascomycota</taxon>
        <taxon>Pezizomycotina</taxon>
        <taxon>Eurotiomycetes</taxon>
        <taxon>Eurotiomycetidae</taxon>
        <taxon>Eurotiales</taxon>
        <taxon>Trichocomaceae</taxon>
        <taxon>Talaromyces</taxon>
        <taxon>Talaromyces sect. Talaromyces</taxon>
    </lineage>
</organism>
<accession>A0A6V8H109</accession>
<dbReference type="PANTHER" id="PTHR33048">
    <property type="entry name" value="PTH11-LIKE INTEGRAL MEMBRANE PROTEIN (AFU_ORTHOLOGUE AFUA_5G11245)"/>
    <property type="match status" value="1"/>
</dbReference>
<feature type="domain" description="Rhodopsin" evidence="8">
    <location>
        <begin position="125"/>
        <end position="245"/>
    </location>
</feature>
<evidence type="ECO:0000313" key="9">
    <source>
        <dbReference type="EMBL" id="GAM34981.1"/>
    </source>
</evidence>
<dbReference type="InterPro" id="IPR052337">
    <property type="entry name" value="SAT4-like"/>
</dbReference>
<protein>
    <submittedName>
        <fullName evidence="9">Integral membrane protein</fullName>
    </submittedName>
</protein>
<feature type="transmembrane region" description="Helical" evidence="7">
    <location>
        <begin position="43"/>
        <end position="69"/>
    </location>
</feature>
<gene>
    <name evidence="9" type="ORF">TCE0_015r02919</name>
</gene>
<dbReference type="InterPro" id="IPR049326">
    <property type="entry name" value="Rhodopsin_dom_fungi"/>
</dbReference>
<feature type="domain" description="Rhodopsin" evidence="8">
    <location>
        <begin position="27"/>
        <end position="117"/>
    </location>
</feature>
<evidence type="ECO:0000259" key="8">
    <source>
        <dbReference type="Pfam" id="PF20684"/>
    </source>
</evidence>
<evidence type="ECO:0000256" key="3">
    <source>
        <dbReference type="ARBA" id="ARBA00022989"/>
    </source>
</evidence>
<proteinExistence type="inferred from homology"/>
<evidence type="ECO:0000313" key="10">
    <source>
        <dbReference type="Proteomes" id="UP000053095"/>
    </source>
</evidence>
<evidence type="ECO:0000256" key="5">
    <source>
        <dbReference type="ARBA" id="ARBA00038359"/>
    </source>
</evidence>
<feature type="transmembrane region" description="Helical" evidence="7">
    <location>
        <begin position="186"/>
        <end position="206"/>
    </location>
</feature>
<name>A0A6V8H109_TALPI</name>
<keyword evidence="4 7" id="KW-0472">Membrane</keyword>
<keyword evidence="2 7" id="KW-0812">Transmembrane</keyword>
<feature type="transmembrane region" description="Helical" evidence="7">
    <location>
        <begin position="146"/>
        <end position="174"/>
    </location>
</feature>
<comment type="caution">
    <text evidence="9">The sequence shown here is derived from an EMBL/GenBank/DDBJ whole genome shotgun (WGS) entry which is preliminary data.</text>
</comment>
<evidence type="ECO:0000256" key="1">
    <source>
        <dbReference type="ARBA" id="ARBA00004141"/>
    </source>
</evidence>
<comment type="similarity">
    <text evidence="5">Belongs to the SAT4 family.</text>
</comment>
<feature type="region of interest" description="Disordered" evidence="6">
    <location>
        <begin position="262"/>
        <end position="283"/>
    </location>
</feature>
<comment type="subcellular location">
    <subcellularLocation>
        <location evidence="1">Membrane</location>
        <topology evidence="1">Multi-pass membrane protein</topology>
    </subcellularLocation>
</comment>
<keyword evidence="3 7" id="KW-1133">Transmembrane helix</keyword>
<feature type="transmembrane region" description="Helical" evidence="7">
    <location>
        <begin position="12"/>
        <end position="31"/>
    </location>
</feature>
<evidence type="ECO:0000256" key="2">
    <source>
        <dbReference type="ARBA" id="ARBA00022692"/>
    </source>
</evidence>
<dbReference type="AlphaFoldDB" id="A0A6V8H109"/>
<reference evidence="10" key="1">
    <citation type="journal article" date="2015" name="Genome Announc.">
        <title>Draft genome sequence of Talaromyces cellulolyticus strain Y-94, a source of lignocellulosic biomass-degrading enzymes.</title>
        <authorList>
            <person name="Fujii T."/>
            <person name="Koike H."/>
            <person name="Sawayama S."/>
            <person name="Yano S."/>
            <person name="Inoue H."/>
        </authorList>
    </citation>
    <scope>NUCLEOTIDE SEQUENCE [LARGE SCALE GENOMIC DNA]</scope>
    <source>
        <strain evidence="10">Y-94</strain>
    </source>
</reference>
<keyword evidence="10" id="KW-1185">Reference proteome</keyword>
<evidence type="ECO:0000256" key="7">
    <source>
        <dbReference type="SAM" id="Phobius"/>
    </source>
</evidence>
<dbReference type="PANTHER" id="PTHR33048:SF140">
    <property type="entry name" value="ATPASE, PUTATIVE (EUROFUNG)-RELATED"/>
    <property type="match status" value="1"/>
</dbReference>
<evidence type="ECO:0000256" key="4">
    <source>
        <dbReference type="ARBA" id="ARBA00023136"/>
    </source>
</evidence>
<evidence type="ECO:0000256" key="6">
    <source>
        <dbReference type="SAM" id="MobiDB-lite"/>
    </source>
</evidence>
<feature type="transmembrane region" description="Helical" evidence="7">
    <location>
        <begin position="89"/>
        <end position="112"/>
    </location>
</feature>
<sequence length="332" mass="37071">MDDNGHSEAILAVSITLLAISLLSVGLRCFVRTCVLHAFGWDDFFMVIAMILYLGFSTCGILGANFGIGQRLAYFEFNPNHLRRALLCWWIGEIFYVITCIMLKISIILTLLRLAIERIHLWILPVDYFWNKGATTERGTCIDTDILIIIGYVYSAGAAVTDLTIVIIPVALIWNLRMNRLNKSVVLVILCIGSIASVAVIVRIPFIHHYKDREFLYNTYEIGICSYVEAGLGITAASLATLRPLGRLLRDGNPFSRCQYHSNDLSPLSRGRPHESRSFTSKNKTHEDEYRLWGGGSGIGSHRDMITVALGDIPTLSEEVLPAENTSTRSEV</sequence>
<dbReference type="Proteomes" id="UP000053095">
    <property type="component" value="Unassembled WGS sequence"/>
</dbReference>
<dbReference type="GO" id="GO:0016020">
    <property type="term" value="C:membrane"/>
    <property type="evidence" value="ECO:0007669"/>
    <property type="project" value="UniProtKB-SubCell"/>
</dbReference>
<dbReference type="EMBL" id="DF933811">
    <property type="protein sequence ID" value="GAM34981.1"/>
    <property type="molecule type" value="Genomic_DNA"/>
</dbReference>
<dbReference type="Pfam" id="PF20684">
    <property type="entry name" value="Fung_rhodopsin"/>
    <property type="match status" value="2"/>
</dbReference>